<protein>
    <submittedName>
        <fullName evidence="2">Uncharacterized protein</fullName>
    </submittedName>
</protein>
<evidence type="ECO:0000313" key="2">
    <source>
        <dbReference type="EMBL" id="CCG98211.1"/>
    </source>
</evidence>
<name>I0K258_9BACT</name>
<dbReference type="HOGENOM" id="CLU_1413290_0_0_10"/>
<dbReference type="KEGG" id="fae:FAES_0197"/>
<dbReference type="AlphaFoldDB" id="I0K258"/>
<dbReference type="RefSeq" id="WP_015329311.1">
    <property type="nucleotide sequence ID" value="NC_020054.1"/>
</dbReference>
<gene>
    <name evidence="2" type="ORF">FAES_0197</name>
</gene>
<keyword evidence="1" id="KW-0812">Transmembrane</keyword>
<feature type="transmembrane region" description="Helical" evidence="1">
    <location>
        <begin position="157"/>
        <end position="184"/>
    </location>
</feature>
<dbReference type="STRING" id="1166018.FAES_0197"/>
<evidence type="ECO:0000313" key="3">
    <source>
        <dbReference type="Proteomes" id="UP000011058"/>
    </source>
</evidence>
<organism evidence="2 3">
    <name type="scientific">Fibrella aestuarina BUZ 2</name>
    <dbReference type="NCBI Taxonomy" id="1166018"/>
    <lineage>
        <taxon>Bacteria</taxon>
        <taxon>Pseudomonadati</taxon>
        <taxon>Bacteroidota</taxon>
        <taxon>Cytophagia</taxon>
        <taxon>Cytophagales</taxon>
        <taxon>Spirosomataceae</taxon>
        <taxon>Fibrella</taxon>
    </lineage>
</organism>
<accession>I0K258</accession>
<dbReference type="Proteomes" id="UP000011058">
    <property type="component" value="Chromosome"/>
</dbReference>
<evidence type="ECO:0000256" key="1">
    <source>
        <dbReference type="SAM" id="Phobius"/>
    </source>
</evidence>
<keyword evidence="1" id="KW-0472">Membrane</keyword>
<dbReference type="eggNOG" id="ENOG5032MM3">
    <property type="taxonomic scope" value="Bacteria"/>
</dbReference>
<sequence length="192" mass="21513">MSRSANLLQSLDWTVSSIQFAKRHVVPVFSLGLVAAIGRAVQLKALGPISPTADLLLEIGVESVRIALFLYALGAANMSRGVNRLRRFLANGATRNESWRLIAQRLRRHWPALIANVLLFAGIAFVINAFIDHIAYETCLYIALKTRQLLDGQASEWVLILFFKNLSVIPFTLIVNAFFCLWLVNRLPEPVR</sequence>
<keyword evidence="1" id="KW-1133">Transmembrane helix</keyword>
<reference evidence="2 3" key="1">
    <citation type="journal article" date="2012" name="J. Bacteriol.">
        <title>Genome Sequence of Fibrella aestuarina BUZ 2T, a Filamentous Marine Bacterium.</title>
        <authorList>
            <person name="Filippini M."/>
            <person name="Qi W."/>
            <person name="Blom J."/>
            <person name="Goesmann A."/>
            <person name="Smits T.H."/>
            <person name="Bagheri H.C."/>
        </authorList>
    </citation>
    <scope>NUCLEOTIDE SEQUENCE [LARGE SCALE GENOMIC DNA]</scope>
    <source>
        <strain evidence="3">BUZ 2T</strain>
    </source>
</reference>
<feature type="transmembrane region" description="Helical" evidence="1">
    <location>
        <begin position="110"/>
        <end position="131"/>
    </location>
</feature>
<keyword evidence="3" id="KW-1185">Reference proteome</keyword>
<dbReference type="EMBL" id="HE796683">
    <property type="protein sequence ID" value="CCG98211.1"/>
    <property type="molecule type" value="Genomic_DNA"/>
</dbReference>
<dbReference type="OrthoDB" id="953809at2"/>
<dbReference type="PATRIC" id="fig|1166018.3.peg.200"/>
<proteinExistence type="predicted"/>